<protein>
    <submittedName>
        <fullName evidence="2">Acyl carrier protein</fullName>
    </submittedName>
</protein>
<evidence type="ECO:0000313" key="2">
    <source>
        <dbReference type="EMBL" id="NYZ20601.1"/>
    </source>
</evidence>
<feature type="domain" description="Carrier" evidence="1">
    <location>
        <begin position="1"/>
        <end position="79"/>
    </location>
</feature>
<accession>A0ABX2TBH1</accession>
<comment type="caution">
    <text evidence="2">The sequence shown here is derived from an EMBL/GenBank/DDBJ whole genome shotgun (WGS) entry which is preliminary data.</text>
</comment>
<dbReference type="InterPro" id="IPR009081">
    <property type="entry name" value="PP-bd_ACP"/>
</dbReference>
<dbReference type="Gene3D" id="1.10.1200.10">
    <property type="entry name" value="ACP-like"/>
    <property type="match status" value="1"/>
</dbReference>
<evidence type="ECO:0000313" key="3">
    <source>
        <dbReference type="Proteomes" id="UP000584642"/>
    </source>
</evidence>
<dbReference type="Proteomes" id="UP000584642">
    <property type="component" value="Unassembled WGS sequence"/>
</dbReference>
<proteinExistence type="predicted"/>
<organism evidence="2 3">
    <name type="scientific">Azospirillum oleiclasticum</name>
    <dbReference type="NCBI Taxonomy" id="2735135"/>
    <lineage>
        <taxon>Bacteria</taxon>
        <taxon>Pseudomonadati</taxon>
        <taxon>Pseudomonadota</taxon>
        <taxon>Alphaproteobacteria</taxon>
        <taxon>Rhodospirillales</taxon>
        <taxon>Azospirillaceae</taxon>
        <taxon>Azospirillum</taxon>
    </lineage>
</organism>
<dbReference type="EMBL" id="JABFDB010000008">
    <property type="protein sequence ID" value="NYZ20601.1"/>
    <property type="molecule type" value="Genomic_DNA"/>
</dbReference>
<gene>
    <name evidence="2" type="ORF">HND93_12845</name>
</gene>
<dbReference type="InterPro" id="IPR036736">
    <property type="entry name" value="ACP-like_sf"/>
</dbReference>
<evidence type="ECO:0000259" key="1">
    <source>
        <dbReference type="PROSITE" id="PS50075"/>
    </source>
</evidence>
<dbReference type="RefSeq" id="WP_180282368.1">
    <property type="nucleotide sequence ID" value="NZ_JABFDB010000008.1"/>
</dbReference>
<dbReference type="PROSITE" id="PS50075">
    <property type="entry name" value="CARRIER"/>
    <property type="match status" value="1"/>
</dbReference>
<reference evidence="2 3" key="1">
    <citation type="submission" date="2020-05" db="EMBL/GenBank/DDBJ databases">
        <title>Azospirillum oleiclasticum sp. nov, a nitrogen-fixing and heavy crude oil-emulsifying bacterium isolated from the crude oil of Yumen Oilfield.</title>
        <authorList>
            <person name="Wu D."/>
            <person name="Cai M."/>
            <person name="Zhang X."/>
        </authorList>
    </citation>
    <scope>NUCLEOTIDE SEQUENCE [LARGE SCALE GENOMIC DNA]</scope>
    <source>
        <strain evidence="2 3">ROY-1-1-2</strain>
    </source>
</reference>
<dbReference type="Pfam" id="PF00550">
    <property type="entry name" value="PP-binding"/>
    <property type="match status" value="1"/>
</dbReference>
<keyword evidence="3" id="KW-1185">Reference proteome</keyword>
<sequence length="86" mass="9034">MTDAAEDVLAIMAEKGRVERAALTPDAKLADLGIASLDVIEIVFAIEDRLGVEIPFNPNDARTEFVTVGDVLEAVRAVVAAKPASA</sequence>
<name>A0ABX2TBH1_9PROT</name>
<dbReference type="SUPFAM" id="SSF47336">
    <property type="entry name" value="ACP-like"/>
    <property type="match status" value="1"/>
</dbReference>